<sequence>MNKIQRPNIDDAFALTNLAANHRVSSYPHLQTSVAMLHHAYAQYEAAQGNAFAVLPVPMNLQAAAYLKAHFKSPPQDLQHIKTLRQAEEHRTCPMCGSLHRGTLDHLLPQSDHSAFVVFSLNLVPACKCNSIRQNLLIGPNPGERILHPYFDHCLRERLVRADFQDLGLVPKISLQLCVDGAHPEFAAVRFHVRSIVQRTAVLGQLNTNWANLCRKPSLVIRALNVNPTSHAALQDVLQNEIETLDDAHDSKNNWYSMFVAGLLEPPVLAWLFQQLNTPGRLPNGPLPG</sequence>
<dbReference type="EMBL" id="RBTD01000272">
    <property type="protein sequence ID" value="RMT18818.1"/>
    <property type="molecule type" value="Genomic_DNA"/>
</dbReference>
<reference evidence="1 2" key="1">
    <citation type="submission" date="2018-08" db="EMBL/GenBank/DDBJ databases">
        <title>Recombination of ecologically and evolutionarily significant loci maintains genetic cohesion in the Pseudomonas syringae species complex.</title>
        <authorList>
            <person name="Dillon M."/>
            <person name="Thakur S."/>
            <person name="Almeida R.N.D."/>
            <person name="Weir B.S."/>
            <person name="Guttman D.S."/>
        </authorList>
    </citation>
    <scope>NUCLEOTIDE SEQUENCE [LARGE SCALE GENOMIC DNA]</scope>
    <source>
        <strain evidence="1 2">ICMP 6941</strain>
    </source>
</reference>
<dbReference type="Proteomes" id="UP000276194">
    <property type="component" value="Unassembled WGS sequence"/>
</dbReference>
<accession>A0A3M5J659</accession>
<proteinExistence type="predicted"/>
<evidence type="ECO:0000313" key="2">
    <source>
        <dbReference type="Proteomes" id="UP000276194"/>
    </source>
</evidence>
<dbReference type="AlphaFoldDB" id="A0A3M5J659"/>
<evidence type="ECO:0000313" key="1">
    <source>
        <dbReference type="EMBL" id="RMT18818.1"/>
    </source>
</evidence>
<comment type="caution">
    <text evidence="1">The sequence shown here is derived from an EMBL/GenBank/DDBJ whole genome shotgun (WGS) entry which is preliminary data.</text>
</comment>
<protein>
    <submittedName>
        <fullName evidence="1">Putative phage-related protein</fullName>
    </submittedName>
</protein>
<gene>
    <name evidence="1" type="ORF">ALP52_04609</name>
</gene>
<dbReference type="Gene3D" id="1.10.30.50">
    <property type="match status" value="1"/>
</dbReference>
<dbReference type="RefSeq" id="WP_122322432.1">
    <property type="nucleotide sequence ID" value="NZ_RBTD01000272.1"/>
</dbReference>
<name>A0A3M5J659_PSEA0</name>
<organism evidence="1 2">
    <name type="scientific">Pseudomonas amygdali pv. mori</name>
    <dbReference type="NCBI Taxonomy" id="34065"/>
    <lineage>
        <taxon>Bacteria</taxon>
        <taxon>Pseudomonadati</taxon>
        <taxon>Pseudomonadota</taxon>
        <taxon>Gammaproteobacteria</taxon>
        <taxon>Pseudomonadales</taxon>
        <taxon>Pseudomonadaceae</taxon>
        <taxon>Pseudomonas</taxon>
        <taxon>Pseudomonas amygdali</taxon>
    </lineage>
</organism>